<dbReference type="InterPro" id="IPR043502">
    <property type="entry name" value="DNA/RNA_pol_sf"/>
</dbReference>
<dbReference type="EnsemblMetazoa" id="Aqu2.1.22847_001">
    <property type="protein sequence ID" value="Aqu2.1.22847_001"/>
    <property type="gene ID" value="Aqu2.1.22847"/>
</dbReference>
<dbReference type="OMA" id="CVVETHA"/>
<name>A0A1X7U4K8_AMPQE</name>
<evidence type="ECO:0000313" key="1">
    <source>
        <dbReference type="EnsemblMetazoa" id="Aqu2.1.22847_001"/>
    </source>
</evidence>
<dbReference type="STRING" id="400682.A0A1X7U4K8"/>
<dbReference type="Gene3D" id="3.30.70.270">
    <property type="match status" value="2"/>
</dbReference>
<dbReference type="SUPFAM" id="SSF56672">
    <property type="entry name" value="DNA/RNA polymerases"/>
    <property type="match status" value="1"/>
</dbReference>
<dbReference type="PANTHER" id="PTHR33064">
    <property type="entry name" value="POL PROTEIN"/>
    <property type="match status" value="1"/>
</dbReference>
<organism evidence="1">
    <name type="scientific">Amphimedon queenslandica</name>
    <name type="common">Sponge</name>
    <dbReference type="NCBI Taxonomy" id="400682"/>
    <lineage>
        <taxon>Eukaryota</taxon>
        <taxon>Metazoa</taxon>
        <taxon>Porifera</taxon>
        <taxon>Demospongiae</taxon>
        <taxon>Heteroscleromorpha</taxon>
        <taxon>Haplosclerida</taxon>
        <taxon>Niphatidae</taxon>
        <taxon>Amphimedon</taxon>
    </lineage>
</organism>
<dbReference type="PANTHER" id="PTHR33064:SF37">
    <property type="entry name" value="RIBONUCLEASE H"/>
    <property type="match status" value="1"/>
</dbReference>
<dbReference type="FunFam" id="3.30.70.270:FF:000020">
    <property type="entry name" value="Transposon Tf2-6 polyprotein-like Protein"/>
    <property type="match status" value="1"/>
</dbReference>
<dbReference type="InterPro" id="IPR043128">
    <property type="entry name" value="Rev_trsase/Diguanyl_cyclase"/>
</dbReference>
<dbReference type="AlphaFoldDB" id="A0A1X7U4K8"/>
<dbReference type="InParanoid" id="A0A1X7U4K8"/>
<proteinExistence type="predicted"/>
<reference evidence="1" key="1">
    <citation type="submission" date="2017-05" db="UniProtKB">
        <authorList>
            <consortium name="EnsemblMetazoa"/>
        </authorList>
    </citation>
    <scope>IDENTIFICATION</scope>
</reference>
<dbReference type="eggNOG" id="KOG0017">
    <property type="taxonomic scope" value="Eukaryota"/>
</dbReference>
<protein>
    <recommendedName>
        <fullName evidence="2">Reverse transcriptase/retrotransposon-derived protein RNase H-like domain-containing protein</fullName>
    </recommendedName>
</protein>
<sequence>MENVFFRLLGAGLTLKLAKCHFCKCEVKYLGHAVGSHGIKPDPDKLACISSYPVPDNTKNVQQFLGLSNYYRRFIQDFALNAHPLYQITKKAPKSFYWTDACQKAFDTLNKH</sequence>
<dbReference type="InterPro" id="IPR051320">
    <property type="entry name" value="Viral_Replic_Matur_Polypro"/>
</dbReference>
<evidence type="ECO:0008006" key="2">
    <source>
        <dbReference type="Google" id="ProtNLM"/>
    </source>
</evidence>
<accession>A0A1X7U4K8</accession>